<name>A0ABY6TSK6_BIOOC</name>
<dbReference type="PANTHER" id="PTHR38696:SF1">
    <property type="entry name" value="MEDIATOR OF RNA POLYMERASE II TRANSCRIPTION SUBUNIT 13"/>
    <property type="match status" value="1"/>
</dbReference>
<keyword evidence="3" id="KW-1185">Reference proteome</keyword>
<feature type="region of interest" description="Disordered" evidence="1">
    <location>
        <begin position="1"/>
        <end position="30"/>
    </location>
</feature>
<dbReference type="PANTHER" id="PTHR38696">
    <property type="entry name" value="MEDIATOR OF RNA POLYMERASE II TRANSCRIPTION SUBUNIT 13"/>
    <property type="match status" value="1"/>
</dbReference>
<organism evidence="2 3">
    <name type="scientific">Bionectria ochroleuca</name>
    <name type="common">Gliocladium roseum</name>
    <dbReference type="NCBI Taxonomy" id="29856"/>
    <lineage>
        <taxon>Eukaryota</taxon>
        <taxon>Fungi</taxon>
        <taxon>Dikarya</taxon>
        <taxon>Ascomycota</taxon>
        <taxon>Pezizomycotina</taxon>
        <taxon>Sordariomycetes</taxon>
        <taxon>Hypocreomycetidae</taxon>
        <taxon>Hypocreales</taxon>
        <taxon>Bionectriaceae</taxon>
        <taxon>Clonostachys</taxon>
    </lineage>
</organism>
<proteinExistence type="predicted"/>
<dbReference type="Proteomes" id="UP000766486">
    <property type="component" value="Unassembled WGS sequence"/>
</dbReference>
<sequence length="230" mass="26135">MGNPSTNDEELPSYKQATQGNPGPSQQTDTVTSFHRFIKTVWPGGIQEVRDYGQAREFKLKGHPWWPARDGPSGPDASRRLIKTLMEALYDMGWVLQSTVDLRKQPSKDVLVFCRQSPPPPKCEWVCISFDRQDRLIFVEPPAKEIRDALHEAFGSAVSSVELTKDHFEIRFHGYAWTPSGEDTVKTPLKLLQLLDTMETFGFSLYSSVKTMNNDQGADTDEIIMKRQIE</sequence>
<accession>A0ABY6TSK6</accession>
<protein>
    <submittedName>
        <fullName evidence="2">Uncharacterized protein</fullName>
    </submittedName>
</protein>
<feature type="compositionally biased region" description="Polar residues" evidence="1">
    <location>
        <begin position="15"/>
        <end position="30"/>
    </location>
</feature>
<evidence type="ECO:0000256" key="1">
    <source>
        <dbReference type="SAM" id="MobiDB-lite"/>
    </source>
</evidence>
<evidence type="ECO:0000313" key="3">
    <source>
        <dbReference type="Proteomes" id="UP000766486"/>
    </source>
</evidence>
<dbReference type="EMBL" id="CABFNS010000399">
    <property type="protein sequence ID" value="VUC21452.1"/>
    <property type="molecule type" value="Genomic_DNA"/>
</dbReference>
<gene>
    <name evidence="2" type="ORF">CLO192961_LOCUS55304</name>
</gene>
<comment type="caution">
    <text evidence="2">The sequence shown here is derived from an EMBL/GenBank/DDBJ whole genome shotgun (WGS) entry which is preliminary data.</text>
</comment>
<reference evidence="2 3" key="1">
    <citation type="submission" date="2019-06" db="EMBL/GenBank/DDBJ databases">
        <authorList>
            <person name="Broberg M."/>
        </authorList>
    </citation>
    <scope>NUCLEOTIDE SEQUENCE [LARGE SCALE GENOMIC DNA]</scope>
</reference>
<evidence type="ECO:0000313" key="2">
    <source>
        <dbReference type="EMBL" id="VUC21452.1"/>
    </source>
</evidence>